<dbReference type="RefSeq" id="WP_150439132.1">
    <property type="nucleotide sequence ID" value="NZ_VYKL01000013.1"/>
</dbReference>
<dbReference type="Gene3D" id="3.20.20.140">
    <property type="entry name" value="Metal-dependent hydrolases"/>
    <property type="match status" value="1"/>
</dbReference>
<comment type="caution">
    <text evidence="2">The sequence shown here is derived from an EMBL/GenBank/DDBJ whole genome shotgun (WGS) entry which is preliminary data.</text>
</comment>
<name>A0A5J5HZU0_9BACI</name>
<evidence type="ECO:0000259" key="1">
    <source>
        <dbReference type="Pfam" id="PF01979"/>
    </source>
</evidence>
<organism evidence="2 3">
    <name type="scientific">Niallia endozanthoxylica</name>
    <dbReference type="NCBI Taxonomy" id="2036016"/>
    <lineage>
        <taxon>Bacteria</taxon>
        <taxon>Bacillati</taxon>
        <taxon>Bacillota</taxon>
        <taxon>Bacilli</taxon>
        <taxon>Bacillales</taxon>
        <taxon>Bacillaceae</taxon>
        <taxon>Niallia</taxon>
    </lineage>
</organism>
<dbReference type="PANTHER" id="PTHR43135:SF3">
    <property type="entry name" value="ALPHA-D-RIBOSE 1-METHYLPHOSPHONATE 5-TRIPHOSPHATE DIPHOSPHATASE"/>
    <property type="match status" value="1"/>
</dbReference>
<keyword evidence="3" id="KW-1185">Reference proteome</keyword>
<evidence type="ECO:0000313" key="3">
    <source>
        <dbReference type="Proteomes" id="UP000326671"/>
    </source>
</evidence>
<dbReference type="Proteomes" id="UP000326671">
    <property type="component" value="Unassembled WGS sequence"/>
</dbReference>
<dbReference type="GO" id="GO:0016810">
    <property type="term" value="F:hydrolase activity, acting on carbon-nitrogen (but not peptide) bonds"/>
    <property type="evidence" value="ECO:0007669"/>
    <property type="project" value="InterPro"/>
</dbReference>
<dbReference type="InterPro" id="IPR006680">
    <property type="entry name" value="Amidohydro-rel"/>
</dbReference>
<feature type="domain" description="Amidohydrolase-related" evidence="1">
    <location>
        <begin position="57"/>
        <end position="385"/>
    </location>
</feature>
<dbReference type="Pfam" id="PF01979">
    <property type="entry name" value="Amidohydro_1"/>
    <property type="match status" value="1"/>
</dbReference>
<accession>A0A5J5HZU0</accession>
<gene>
    <name evidence="2" type="ORF">F4V44_06240</name>
</gene>
<dbReference type="OrthoDB" id="9776455at2"/>
<dbReference type="InterPro" id="IPR051781">
    <property type="entry name" value="Metallo-dep_Hydrolase"/>
</dbReference>
<dbReference type="InterPro" id="IPR011059">
    <property type="entry name" value="Metal-dep_hydrolase_composite"/>
</dbReference>
<dbReference type="Gene3D" id="2.30.40.10">
    <property type="entry name" value="Urease, subunit C, domain 1"/>
    <property type="match status" value="1"/>
</dbReference>
<dbReference type="EMBL" id="VYKL01000013">
    <property type="protein sequence ID" value="KAA9027595.1"/>
    <property type="molecule type" value="Genomic_DNA"/>
</dbReference>
<dbReference type="PANTHER" id="PTHR43135">
    <property type="entry name" value="ALPHA-D-RIBOSE 1-METHYLPHOSPHONATE 5-TRIPHOSPHATE DIPHOSPHATASE"/>
    <property type="match status" value="1"/>
</dbReference>
<dbReference type="InterPro" id="IPR032466">
    <property type="entry name" value="Metal_Hydrolase"/>
</dbReference>
<sequence length="406" mass="44094">MSIFIIKAKKIITVSKKGTIDHGAMVVQNGKIINISTWEKINQKYHQVQVIDCGENIICPSLVDCHTHLLEFAPPSQFPITKETHLLAGKAVLLDALYSGITALGEQVCGNPICDLRVPDLKQAVQDVPMDISFAADCLSIGFQRIIHFSAVTGSTPIPRENLVNKEIIEALATENEYAGENIFITATPANFQKSEVPNAGKLIYSKQELTTIVSIFHDYGKQIGAHAAGEQGIQMALESGFDVLHHAQGITDSQIEKAARQNTKVVVTPLGGPYLESNSLEEILKLVNAHLTVSISTDAFLPPYEKKAVALSNDRKTLMGPEALMAIANPYMKGMLANGYDENEALALITRNPAKVLGKEKHFGSLEAGKDANFLVAEGIPGIDIINPSKIKAVYFRGEKVVSRL</sequence>
<dbReference type="SUPFAM" id="SSF51338">
    <property type="entry name" value="Composite domain of metallo-dependent hydrolases"/>
    <property type="match status" value="1"/>
</dbReference>
<reference evidence="2 3" key="1">
    <citation type="submission" date="2019-09" db="EMBL/GenBank/DDBJ databases">
        <title>Whole genome sequences of isolates from the Mars Exploration Rovers.</title>
        <authorList>
            <person name="Seuylemezian A."/>
            <person name="Vaishampayan P."/>
        </authorList>
    </citation>
    <scope>NUCLEOTIDE SEQUENCE [LARGE SCALE GENOMIC DNA]</scope>
    <source>
        <strain evidence="2 3">MER_TA_151</strain>
    </source>
</reference>
<dbReference type="AlphaFoldDB" id="A0A5J5HZU0"/>
<proteinExistence type="predicted"/>
<evidence type="ECO:0000313" key="2">
    <source>
        <dbReference type="EMBL" id="KAA9027595.1"/>
    </source>
</evidence>
<keyword evidence="2" id="KW-0378">Hydrolase</keyword>
<protein>
    <submittedName>
        <fullName evidence="2">Amidohydrolase family protein</fullName>
    </submittedName>
</protein>
<dbReference type="SUPFAM" id="SSF51556">
    <property type="entry name" value="Metallo-dependent hydrolases"/>
    <property type="match status" value="1"/>
</dbReference>